<proteinExistence type="predicted"/>
<accession>A0A5S6QZZ1</accession>
<sequence>MHNGSSRKRLSDSVAVEHWRQRTVRFVQRDHKPLIHACTSSTDRSARVQRHLAFLSEFSTDIRHIGGTDNMVSDCLSRPPS</sequence>
<name>A0A5S6QZZ1_TRIMR</name>
<protein>
    <submittedName>
        <fullName evidence="2">Reverse transcriptase RNase H-like domain-containing protein</fullName>
    </submittedName>
</protein>
<reference evidence="2" key="1">
    <citation type="submission" date="2019-12" db="UniProtKB">
        <authorList>
            <consortium name="WormBaseParasite"/>
        </authorList>
    </citation>
    <scope>IDENTIFICATION</scope>
</reference>
<dbReference type="AlphaFoldDB" id="A0A5S6QZZ1"/>
<dbReference type="Proteomes" id="UP000046395">
    <property type="component" value="Unassembled WGS sequence"/>
</dbReference>
<organism evidence="1 2">
    <name type="scientific">Trichuris muris</name>
    <name type="common">Mouse whipworm</name>
    <dbReference type="NCBI Taxonomy" id="70415"/>
    <lineage>
        <taxon>Eukaryota</taxon>
        <taxon>Metazoa</taxon>
        <taxon>Ecdysozoa</taxon>
        <taxon>Nematoda</taxon>
        <taxon>Enoplea</taxon>
        <taxon>Dorylaimia</taxon>
        <taxon>Trichinellida</taxon>
        <taxon>Trichuridae</taxon>
        <taxon>Trichuris</taxon>
    </lineage>
</organism>
<dbReference type="WBParaSite" id="TMUE_3000012951.1">
    <property type="protein sequence ID" value="TMUE_3000012951.1"/>
    <property type="gene ID" value="WBGene00301761"/>
</dbReference>
<evidence type="ECO:0000313" key="2">
    <source>
        <dbReference type="WBParaSite" id="TMUE_3000012951.1"/>
    </source>
</evidence>
<keyword evidence="1" id="KW-1185">Reference proteome</keyword>
<evidence type="ECO:0000313" key="1">
    <source>
        <dbReference type="Proteomes" id="UP000046395"/>
    </source>
</evidence>